<dbReference type="AlphaFoldDB" id="A0AAI8WCL4"/>
<reference evidence="1 2" key="1">
    <citation type="submission" date="2019-07" db="EMBL/GenBank/DDBJ databases">
        <title>antibiotic susceptibility of plant-derived lactic acid bacteria.</title>
        <authorList>
            <person name="Sugiyama M."/>
            <person name="Noda M."/>
        </authorList>
    </citation>
    <scope>NUCLEOTIDE SEQUENCE [LARGE SCALE GENOMIC DNA]</scope>
    <source>
        <strain evidence="1 2">15-1A</strain>
    </source>
</reference>
<dbReference type="EMBL" id="AP019810">
    <property type="protein sequence ID" value="BBM13552.1"/>
    <property type="molecule type" value="Genomic_DNA"/>
</dbReference>
<dbReference type="SUPFAM" id="SSF102114">
    <property type="entry name" value="Radical SAM enzymes"/>
    <property type="match status" value="1"/>
</dbReference>
<gene>
    <name evidence="1" type="ORF">EM151A_0310</name>
</gene>
<proteinExistence type="predicted"/>
<sequence length="43" mass="5112">MKETNKSAEHKVSAYIHIPFCEHICYYCDLNVNMVKMTVIFFI</sequence>
<organism evidence="1 2">
    <name type="scientific">Enterococcus mundtii</name>
    <dbReference type="NCBI Taxonomy" id="53346"/>
    <lineage>
        <taxon>Bacteria</taxon>
        <taxon>Bacillati</taxon>
        <taxon>Bacillota</taxon>
        <taxon>Bacilli</taxon>
        <taxon>Lactobacillales</taxon>
        <taxon>Enterococcaceae</taxon>
        <taxon>Enterococcus</taxon>
    </lineage>
</organism>
<evidence type="ECO:0000313" key="1">
    <source>
        <dbReference type="EMBL" id="BBM13552.1"/>
    </source>
</evidence>
<accession>A0AAI8WCL4</accession>
<evidence type="ECO:0000313" key="2">
    <source>
        <dbReference type="Proteomes" id="UP000509460"/>
    </source>
</evidence>
<protein>
    <submittedName>
        <fullName evidence="1">Coproporphyrinogen III oxidase</fullName>
    </submittedName>
</protein>
<name>A0AAI8WCL4_ENTMU</name>
<dbReference type="InterPro" id="IPR058240">
    <property type="entry name" value="rSAM_sf"/>
</dbReference>
<dbReference type="Proteomes" id="UP000509460">
    <property type="component" value="Chromosome"/>
</dbReference>